<comment type="caution">
    <text evidence="1">The sequence shown here is derived from an EMBL/GenBank/DDBJ whole genome shotgun (WGS) entry which is preliminary data.</text>
</comment>
<dbReference type="OrthoDB" id="10532968at2759"/>
<evidence type="ECO:0000313" key="1">
    <source>
        <dbReference type="EMBL" id="PON91565.1"/>
    </source>
</evidence>
<evidence type="ECO:0000313" key="2">
    <source>
        <dbReference type="Proteomes" id="UP000237000"/>
    </source>
</evidence>
<dbReference type="AlphaFoldDB" id="A0A2P5F1B0"/>
<dbReference type="InParanoid" id="A0A2P5F1B0"/>
<gene>
    <name evidence="1" type="ORF">TorRG33x02_126040</name>
</gene>
<accession>A0A2P5F1B0</accession>
<sequence length="80" mass="9394">MIAKFQLSYGLSFSVSPFPKWRKVSSFALANLENSNPSLNFLSYPFWLFSSFNQLRKNFSSFVLLFCRPQFLRKFSKFGC</sequence>
<organism evidence="1 2">
    <name type="scientific">Trema orientale</name>
    <name type="common">Charcoal tree</name>
    <name type="synonym">Celtis orientalis</name>
    <dbReference type="NCBI Taxonomy" id="63057"/>
    <lineage>
        <taxon>Eukaryota</taxon>
        <taxon>Viridiplantae</taxon>
        <taxon>Streptophyta</taxon>
        <taxon>Embryophyta</taxon>
        <taxon>Tracheophyta</taxon>
        <taxon>Spermatophyta</taxon>
        <taxon>Magnoliopsida</taxon>
        <taxon>eudicotyledons</taxon>
        <taxon>Gunneridae</taxon>
        <taxon>Pentapetalae</taxon>
        <taxon>rosids</taxon>
        <taxon>fabids</taxon>
        <taxon>Rosales</taxon>
        <taxon>Cannabaceae</taxon>
        <taxon>Trema</taxon>
    </lineage>
</organism>
<protein>
    <submittedName>
        <fullName evidence="1">Uncharacterized protein</fullName>
    </submittedName>
</protein>
<keyword evidence="2" id="KW-1185">Reference proteome</keyword>
<reference evidence="2" key="1">
    <citation type="submission" date="2016-06" db="EMBL/GenBank/DDBJ databases">
        <title>Parallel loss of symbiosis genes in relatives of nitrogen-fixing non-legume Parasponia.</title>
        <authorList>
            <person name="Van Velzen R."/>
            <person name="Holmer R."/>
            <person name="Bu F."/>
            <person name="Rutten L."/>
            <person name="Van Zeijl A."/>
            <person name="Liu W."/>
            <person name="Santuari L."/>
            <person name="Cao Q."/>
            <person name="Sharma T."/>
            <person name="Shen D."/>
            <person name="Roswanjaya Y."/>
            <person name="Wardhani T."/>
            <person name="Kalhor M.S."/>
            <person name="Jansen J."/>
            <person name="Van den Hoogen J."/>
            <person name="Gungor B."/>
            <person name="Hartog M."/>
            <person name="Hontelez J."/>
            <person name="Verver J."/>
            <person name="Yang W.-C."/>
            <person name="Schijlen E."/>
            <person name="Repin R."/>
            <person name="Schilthuizen M."/>
            <person name="Schranz E."/>
            <person name="Heidstra R."/>
            <person name="Miyata K."/>
            <person name="Fedorova E."/>
            <person name="Kohlen W."/>
            <person name="Bisseling T."/>
            <person name="Smit S."/>
            <person name="Geurts R."/>
        </authorList>
    </citation>
    <scope>NUCLEOTIDE SEQUENCE [LARGE SCALE GENOMIC DNA]</scope>
    <source>
        <strain evidence="2">cv. RG33-2</strain>
    </source>
</reference>
<dbReference type="Proteomes" id="UP000237000">
    <property type="component" value="Unassembled WGS sequence"/>
</dbReference>
<proteinExistence type="predicted"/>
<dbReference type="EMBL" id="JXTC01000073">
    <property type="protein sequence ID" value="PON91565.1"/>
    <property type="molecule type" value="Genomic_DNA"/>
</dbReference>
<name>A0A2P5F1B0_TREOI</name>